<feature type="compositionally biased region" description="Acidic residues" evidence="1">
    <location>
        <begin position="276"/>
        <end position="294"/>
    </location>
</feature>
<reference evidence="3" key="2">
    <citation type="submission" date="2015-01" db="EMBL/GenBank/DDBJ databases">
        <title>Evolutionary Origins and Diversification of the Mycorrhizal Mutualists.</title>
        <authorList>
            <consortium name="DOE Joint Genome Institute"/>
            <consortium name="Mycorrhizal Genomics Consortium"/>
            <person name="Kohler A."/>
            <person name="Kuo A."/>
            <person name="Nagy L.G."/>
            <person name="Floudas D."/>
            <person name="Copeland A."/>
            <person name="Barry K.W."/>
            <person name="Cichocki N."/>
            <person name="Veneault-Fourrey C."/>
            <person name="LaButti K."/>
            <person name="Lindquist E.A."/>
            <person name="Lipzen A."/>
            <person name="Lundell T."/>
            <person name="Morin E."/>
            <person name="Murat C."/>
            <person name="Riley R."/>
            <person name="Ohm R."/>
            <person name="Sun H."/>
            <person name="Tunlid A."/>
            <person name="Henrissat B."/>
            <person name="Grigoriev I.V."/>
            <person name="Hibbett D.S."/>
            <person name="Martin F."/>
        </authorList>
    </citation>
    <scope>NUCLEOTIDE SEQUENCE [LARGE SCALE GENOMIC DNA]</scope>
    <source>
        <strain evidence="3">Zn</strain>
    </source>
</reference>
<evidence type="ECO:0008006" key="4">
    <source>
        <dbReference type="Google" id="ProtNLM"/>
    </source>
</evidence>
<protein>
    <recommendedName>
        <fullName evidence="4">Fungal N-terminal domain-containing protein</fullName>
    </recommendedName>
</protein>
<dbReference type="EMBL" id="KN832880">
    <property type="protein sequence ID" value="KIM98620.1"/>
    <property type="molecule type" value="Genomic_DNA"/>
</dbReference>
<sequence length="785" mass="90043">MSFGYSIGDFIQLTQLAWSVVQNTRKAVGAHAGLSREVTSLHIVLSRLSVEVQNPASLLSQTHDGRRDELLLLTRNCARVLRVLAQILEKYNALDDEKRKVTRLWQRVRFGNGEMQDLGEIRVKIATYTSALTLFLNLITIGSQGRVERYMERQGGELSEMRQSLNWITAELQVRSGPSGEGSILTSYAEDDKKVWKEFRRGLIKEGFSSKVIEKHGKTIREYIMELGTRGALDDVLPDEDEAISFSGNTSLSVQEDNSLDESDEKSGGKENGSIEVDEELGENALEEEKEMEDEGKQVVFGKEELEEEEASEEEEVSEKEEAEDEELEQVILGEIASEDDGEMVVETIHKEEILTDEFPRDPTSDSFEYWKKTKKARSIATDIDDIDDIKDETQPVNRSPTEDLGGIIGKLNRFEPEMSLDLPVRHFPNWLAWFYRSMFILSRQSTEEDDPLSNLIRLGCGPCELSENTEMEEFDVYGWSPIAVCATQFKFTAICNWIVHTARRYDQTKMSKHDIRAATSLCSSAENLRHLLFRVTIYDWRALWSAALSIEPEFYSERKQLDEFLFRTSNLRRDFKAFIADGQAVMLSLKFCRLNDRATSAEELERIKIFSGEQQTVEELGKHAAFDFVSGLFDVGPHSPHLNFARNAPLKYLVPRIQEAILFFKQNCEQFVLEQEELKGAIRPVVESISIKKPVELAGQSWSSSHDTVQSCLRFAKKNLYRSNRRLRAWVQRNTYPRDRSTINPFANELSDELGFRQLLEQCDEDQAQVFIISKVWRRSEWKN</sequence>
<evidence type="ECO:0000256" key="1">
    <source>
        <dbReference type="SAM" id="MobiDB-lite"/>
    </source>
</evidence>
<accession>A0A0C3GRI1</accession>
<dbReference type="HOGENOM" id="CLU_357186_0_0_1"/>
<dbReference type="OrthoDB" id="7464126at2759"/>
<organism evidence="2 3">
    <name type="scientific">Oidiodendron maius (strain Zn)</name>
    <dbReference type="NCBI Taxonomy" id="913774"/>
    <lineage>
        <taxon>Eukaryota</taxon>
        <taxon>Fungi</taxon>
        <taxon>Dikarya</taxon>
        <taxon>Ascomycota</taxon>
        <taxon>Pezizomycotina</taxon>
        <taxon>Leotiomycetes</taxon>
        <taxon>Leotiomycetes incertae sedis</taxon>
        <taxon>Myxotrichaceae</taxon>
        <taxon>Oidiodendron</taxon>
    </lineage>
</organism>
<feature type="compositionally biased region" description="Acidic residues" evidence="1">
    <location>
        <begin position="305"/>
        <end position="326"/>
    </location>
</feature>
<reference evidence="2 3" key="1">
    <citation type="submission" date="2014-04" db="EMBL/GenBank/DDBJ databases">
        <authorList>
            <consortium name="DOE Joint Genome Institute"/>
            <person name="Kuo A."/>
            <person name="Martino E."/>
            <person name="Perotto S."/>
            <person name="Kohler A."/>
            <person name="Nagy L.G."/>
            <person name="Floudas D."/>
            <person name="Copeland A."/>
            <person name="Barry K.W."/>
            <person name="Cichocki N."/>
            <person name="Veneault-Fourrey C."/>
            <person name="LaButti K."/>
            <person name="Lindquist E.A."/>
            <person name="Lipzen A."/>
            <person name="Lundell T."/>
            <person name="Morin E."/>
            <person name="Murat C."/>
            <person name="Sun H."/>
            <person name="Tunlid A."/>
            <person name="Henrissat B."/>
            <person name="Grigoriev I.V."/>
            <person name="Hibbett D.S."/>
            <person name="Martin F."/>
            <person name="Nordberg H.P."/>
            <person name="Cantor M.N."/>
            <person name="Hua S.X."/>
        </authorList>
    </citation>
    <scope>NUCLEOTIDE SEQUENCE [LARGE SCALE GENOMIC DNA]</scope>
    <source>
        <strain evidence="2 3">Zn</strain>
    </source>
</reference>
<gene>
    <name evidence="2" type="ORF">OIDMADRAFT_31398</name>
</gene>
<name>A0A0C3GRI1_OIDMZ</name>
<feature type="compositionally biased region" description="Polar residues" evidence="1">
    <location>
        <begin position="247"/>
        <end position="257"/>
    </location>
</feature>
<dbReference type="Proteomes" id="UP000054321">
    <property type="component" value="Unassembled WGS sequence"/>
</dbReference>
<evidence type="ECO:0000313" key="3">
    <source>
        <dbReference type="Proteomes" id="UP000054321"/>
    </source>
</evidence>
<keyword evidence="3" id="KW-1185">Reference proteome</keyword>
<dbReference type="AlphaFoldDB" id="A0A0C3GRI1"/>
<feature type="region of interest" description="Disordered" evidence="1">
    <location>
        <begin position="247"/>
        <end position="326"/>
    </location>
</feature>
<evidence type="ECO:0000313" key="2">
    <source>
        <dbReference type="EMBL" id="KIM98620.1"/>
    </source>
</evidence>
<dbReference type="InParanoid" id="A0A0C3GRI1"/>
<proteinExistence type="predicted"/>